<evidence type="ECO:0000256" key="1">
    <source>
        <dbReference type="ARBA" id="ARBA00007525"/>
    </source>
</evidence>
<dbReference type="GO" id="GO:0015630">
    <property type="term" value="C:microtubule cytoskeleton"/>
    <property type="evidence" value="ECO:0007669"/>
    <property type="project" value="TreeGrafter"/>
</dbReference>
<evidence type="ECO:0000313" key="5">
    <source>
        <dbReference type="Proteomes" id="UP000628412"/>
    </source>
</evidence>
<dbReference type="PANTHER" id="PTHR15073">
    <property type="entry name" value="MICROTUBULE-ASSOCIATED PROTEIN"/>
    <property type="match status" value="1"/>
</dbReference>
<dbReference type="InterPro" id="IPR051483">
    <property type="entry name" value="MAP7_domain-containing"/>
</dbReference>
<protein>
    <submittedName>
        <fullName evidence="4">MA7D2 protein</fullName>
    </submittedName>
</protein>
<keyword evidence="2" id="KW-0175">Coiled coil</keyword>
<feature type="region of interest" description="Disordered" evidence="3">
    <location>
        <begin position="27"/>
        <end position="55"/>
    </location>
</feature>
<sequence>AAREQQILEKERRAKLQYEKQMEERWRRLEEQRQREEQKRAAVEEKRRQKLKEEEERLEAMMRRSLERSQQLEQKQKRWSWGGALAAGSGGRDGCCESGTLNSQAEKLHSKVCVIGCWSSAVRESSSHATHRMHLSPMENFIVSRLLTPTQSSLARSRSTLMLS</sequence>
<keyword evidence="5" id="KW-1185">Reference proteome</keyword>
<accession>A0A850Y1P9</accession>
<dbReference type="PANTHER" id="PTHR15073:SF3">
    <property type="entry name" value="MAP7 DOMAIN-CONTAINING PROTEIN 2"/>
    <property type="match status" value="1"/>
</dbReference>
<dbReference type="EMBL" id="WEIU01008004">
    <property type="protein sequence ID" value="NWH87457.1"/>
    <property type="molecule type" value="Genomic_DNA"/>
</dbReference>
<dbReference type="AlphaFoldDB" id="A0A850Y1P9"/>
<name>A0A850Y1P9_AEGCA</name>
<evidence type="ECO:0000256" key="2">
    <source>
        <dbReference type="ARBA" id="ARBA00023054"/>
    </source>
</evidence>
<reference evidence="4" key="1">
    <citation type="submission" date="2019-10" db="EMBL/GenBank/DDBJ databases">
        <title>Bird 10,000 Genomes (B10K) Project - Family phase.</title>
        <authorList>
            <person name="Zhang G."/>
        </authorList>
    </citation>
    <scope>NUCLEOTIDE SEQUENCE</scope>
    <source>
        <strain evidence="4">B10K-DU-002-10</strain>
        <tissue evidence="4">Muscle</tissue>
    </source>
</reference>
<comment type="similarity">
    <text evidence="1">Belongs to the MAP7 family.</text>
</comment>
<feature type="non-terminal residue" evidence="4">
    <location>
        <position position="164"/>
    </location>
</feature>
<evidence type="ECO:0000313" key="4">
    <source>
        <dbReference type="EMBL" id="NWH87457.1"/>
    </source>
</evidence>
<organism evidence="4 5">
    <name type="scientific">Aegithalos caudatus</name>
    <name type="common">Long-tailed tit</name>
    <name type="synonym">Acredula caudata</name>
    <dbReference type="NCBI Taxonomy" id="73327"/>
    <lineage>
        <taxon>Eukaryota</taxon>
        <taxon>Metazoa</taxon>
        <taxon>Chordata</taxon>
        <taxon>Craniata</taxon>
        <taxon>Vertebrata</taxon>
        <taxon>Euteleostomi</taxon>
        <taxon>Archelosauria</taxon>
        <taxon>Archosauria</taxon>
        <taxon>Dinosauria</taxon>
        <taxon>Saurischia</taxon>
        <taxon>Theropoda</taxon>
        <taxon>Coelurosauria</taxon>
        <taxon>Aves</taxon>
        <taxon>Neognathae</taxon>
        <taxon>Neoaves</taxon>
        <taxon>Telluraves</taxon>
        <taxon>Australaves</taxon>
        <taxon>Passeriformes</taxon>
        <taxon>Sylvioidea</taxon>
        <taxon>Aegithalidae</taxon>
        <taxon>Aegithalos</taxon>
    </lineage>
</organism>
<evidence type="ECO:0000256" key="3">
    <source>
        <dbReference type="SAM" id="MobiDB-lite"/>
    </source>
</evidence>
<gene>
    <name evidence="4" type="primary">Map7d2_0</name>
    <name evidence="4" type="ORF">AEGCAU_R13667</name>
</gene>
<dbReference type="Proteomes" id="UP000628412">
    <property type="component" value="Unassembled WGS sequence"/>
</dbReference>
<proteinExistence type="inferred from homology"/>
<comment type="caution">
    <text evidence="4">The sequence shown here is derived from an EMBL/GenBank/DDBJ whole genome shotgun (WGS) entry which is preliminary data.</text>
</comment>
<feature type="non-terminal residue" evidence="4">
    <location>
        <position position="1"/>
    </location>
</feature>
<dbReference type="GO" id="GO:0000226">
    <property type="term" value="P:microtubule cytoskeleton organization"/>
    <property type="evidence" value="ECO:0007669"/>
    <property type="project" value="TreeGrafter"/>
</dbReference>